<name>A0ABP0QXI9_9DINO</name>
<dbReference type="InterPro" id="IPR000620">
    <property type="entry name" value="EamA_dom"/>
</dbReference>
<keyword evidence="2 6" id="KW-0812">Transmembrane</keyword>
<evidence type="ECO:0000256" key="5">
    <source>
        <dbReference type="SAM" id="MobiDB-lite"/>
    </source>
</evidence>
<dbReference type="Proteomes" id="UP001642484">
    <property type="component" value="Unassembled WGS sequence"/>
</dbReference>
<reference evidence="8 9" key="1">
    <citation type="submission" date="2024-02" db="EMBL/GenBank/DDBJ databases">
        <authorList>
            <person name="Chen Y."/>
            <person name="Shah S."/>
            <person name="Dougan E. K."/>
            <person name="Thang M."/>
            <person name="Chan C."/>
        </authorList>
    </citation>
    <scope>NUCLEOTIDE SEQUENCE [LARGE SCALE GENOMIC DNA]</scope>
</reference>
<evidence type="ECO:0000313" key="9">
    <source>
        <dbReference type="Proteomes" id="UP001642484"/>
    </source>
</evidence>
<organism evidence="8 9">
    <name type="scientific">Durusdinium trenchii</name>
    <dbReference type="NCBI Taxonomy" id="1381693"/>
    <lineage>
        <taxon>Eukaryota</taxon>
        <taxon>Sar</taxon>
        <taxon>Alveolata</taxon>
        <taxon>Dinophyceae</taxon>
        <taxon>Suessiales</taxon>
        <taxon>Symbiodiniaceae</taxon>
        <taxon>Durusdinium</taxon>
    </lineage>
</organism>
<proteinExistence type="predicted"/>
<protein>
    <recommendedName>
        <fullName evidence="7">EamA domain-containing protein</fullName>
    </recommendedName>
</protein>
<dbReference type="Pfam" id="PF00892">
    <property type="entry name" value="EamA"/>
    <property type="match status" value="1"/>
</dbReference>
<sequence>MWEPRNDESPHAMVSLLWNDEVEGTLLVVAAACVFAVVAVIVKTDPLPVLLATELRFVVSWIISIAFMLLFQKKLNLRWLGPPGSQRWLILKGVLQVSFITCWWTALQRAPVGNCVAIIYSSPILTSVFSRLLLKEPLGSQFPLQVLLSVIGVMLILGLPFHGLLSVAFWRHSWSSSGEEYHFVFLALLFSALLPLVTKQTQECSWIEANQAPCFHEQARLPRKSTASLARSGASDLPAPDYKPSLEIQTHSQTFRRKRGAGSSKPMRQSTHMSYDSDFF</sequence>
<evidence type="ECO:0000313" key="8">
    <source>
        <dbReference type="EMBL" id="CAK9091821.1"/>
    </source>
</evidence>
<keyword evidence="4 6" id="KW-0472">Membrane</keyword>
<feature type="domain" description="EamA" evidence="7">
    <location>
        <begin position="24"/>
        <end position="157"/>
    </location>
</feature>
<evidence type="ECO:0000259" key="7">
    <source>
        <dbReference type="Pfam" id="PF00892"/>
    </source>
</evidence>
<evidence type="ECO:0000256" key="6">
    <source>
        <dbReference type="SAM" id="Phobius"/>
    </source>
</evidence>
<evidence type="ECO:0000256" key="1">
    <source>
        <dbReference type="ARBA" id="ARBA00004141"/>
    </source>
</evidence>
<keyword evidence="9" id="KW-1185">Reference proteome</keyword>
<dbReference type="PANTHER" id="PTHR22911">
    <property type="entry name" value="ACYL-MALONYL CONDENSING ENZYME-RELATED"/>
    <property type="match status" value="1"/>
</dbReference>
<accession>A0ABP0QXI9</accession>
<dbReference type="EMBL" id="CAXAMN010025017">
    <property type="protein sequence ID" value="CAK9091821.1"/>
    <property type="molecule type" value="Genomic_DNA"/>
</dbReference>
<dbReference type="SUPFAM" id="SSF103481">
    <property type="entry name" value="Multidrug resistance efflux transporter EmrE"/>
    <property type="match status" value="1"/>
</dbReference>
<feature type="transmembrane region" description="Helical" evidence="6">
    <location>
        <begin position="49"/>
        <end position="69"/>
    </location>
</feature>
<feature type="transmembrane region" description="Helical" evidence="6">
    <location>
        <begin position="24"/>
        <end position="42"/>
    </location>
</feature>
<comment type="caution">
    <text evidence="8">The sequence shown here is derived from an EMBL/GenBank/DDBJ whole genome shotgun (WGS) entry which is preliminary data.</text>
</comment>
<keyword evidence="3 6" id="KW-1133">Transmembrane helix</keyword>
<evidence type="ECO:0000256" key="2">
    <source>
        <dbReference type="ARBA" id="ARBA00022692"/>
    </source>
</evidence>
<feature type="transmembrane region" description="Helical" evidence="6">
    <location>
        <begin position="146"/>
        <end position="169"/>
    </location>
</feature>
<comment type="subcellular location">
    <subcellularLocation>
        <location evidence="1">Membrane</location>
        <topology evidence="1">Multi-pass membrane protein</topology>
    </subcellularLocation>
</comment>
<dbReference type="PANTHER" id="PTHR22911:SF6">
    <property type="entry name" value="SOLUTE CARRIER FAMILY 35 MEMBER G1"/>
    <property type="match status" value="1"/>
</dbReference>
<feature type="region of interest" description="Disordered" evidence="5">
    <location>
        <begin position="251"/>
        <end position="280"/>
    </location>
</feature>
<feature type="transmembrane region" description="Helical" evidence="6">
    <location>
        <begin position="114"/>
        <end position="134"/>
    </location>
</feature>
<dbReference type="InterPro" id="IPR037185">
    <property type="entry name" value="EmrE-like"/>
</dbReference>
<feature type="transmembrane region" description="Helical" evidence="6">
    <location>
        <begin position="89"/>
        <end position="107"/>
    </location>
</feature>
<evidence type="ECO:0000256" key="4">
    <source>
        <dbReference type="ARBA" id="ARBA00023136"/>
    </source>
</evidence>
<gene>
    <name evidence="8" type="ORF">CCMP2556_LOCUS44014</name>
</gene>
<evidence type="ECO:0000256" key="3">
    <source>
        <dbReference type="ARBA" id="ARBA00022989"/>
    </source>
</evidence>